<feature type="transmembrane region" description="Helical" evidence="1">
    <location>
        <begin position="158"/>
        <end position="177"/>
    </location>
</feature>
<feature type="transmembrane region" description="Helical" evidence="1">
    <location>
        <begin position="7"/>
        <end position="24"/>
    </location>
</feature>
<sequence>MRNSSSYLMFVGIFMVALSGNWVLNNYDRVSVYPKTSYIIFGIGLGMVVLAYVMNKLSTYKEVQNVEKRDNREFINLWEQQRMPVDKVLVGVAILALVFAAFYSWSLVFRLVELFLFIGIVFIGFLFVMKGDRVEEPDDLDFKGKVKKFHDRIDYRRHPFTISLIIYVLVIGSFLLSKQWDIPLYMEVSGNPRYVTSLPDITFIMSGLMVISAYIYIINNGDLFGIRKAQQNGLKVLQLHFAEIIICGPTFFIWIVVVIEALIVHF</sequence>
<comment type="caution">
    <text evidence="2">The sequence shown here is derived from an EMBL/GenBank/DDBJ whole genome shotgun (WGS) entry which is preliminary data.</text>
</comment>
<feature type="transmembrane region" description="Helical" evidence="1">
    <location>
        <begin position="111"/>
        <end position="129"/>
    </location>
</feature>
<keyword evidence="3" id="KW-1185">Reference proteome</keyword>
<feature type="transmembrane region" description="Helical" evidence="1">
    <location>
        <begin position="197"/>
        <end position="218"/>
    </location>
</feature>
<organism evidence="2 3">
    <name type="scientific">Mesobacillus maritimus</name>
    <dbReference type="NCBI Taxonomy" id="1643336"/>
    <lineage>
        <taxon>Bacteria</taxon>
        <taxon>Bacillati</taxon>
        <taxon>Bacillota</taxon>
        <taxon>Bacilli</taxon>
        <taxon>Bacillales</taxon>
        <taxon>Bacillaceae</taxon>
        <taxon>Mesobacillus</taxon>
    </lineage>
</organism>
<feature type="transmembrane region" description="Helical" evidence="1">
    <location>
        <begin position="36"/>
        <end position="54"/>
    </location>
</feature>
<keyword evidence="1" id="KW-0472">Membrane</keyword>
<keyword evidence="1" id="KW-0812">Transmembrane</keyword>
<dbReference type="Proteomes" id="UP000769780">
    <property type="component" value="Unassembled WGS sequence"/>
</dbReference>
<name>A0ABS7K7Z5_9BACI</name>
<evidence type="ECO:0000313" key="2">
    <source>
        <dbReference type="EMBL" id="MBY0098402.1"/>
    </source>
</evidence>
<proteinExistence type="predicted"/>
<accession>A0ABS7K7Z5</accession>
<keyword evidence="1" id="KW-1133">Transmembrane helix</keyword>
<gene>
    <name evidence="2" type="ORF">H0185_16570</name>
</gene>
<feature type="transmembrane region" description="Helical" evidence="1">
    <location>
        <begin position="239"/>
        <end position="264"/>
    </location>
</feature>
<evidence type="ECO:0000313" key="3">
    <source>
        <dbReference type="Proteomes" id="UP000769780"/>
    </source>
</evidence>
<dbReference type="EMBL" id="JACWFH010000023">
    <property type="protein sequence ID" value="MBY0098402.1"/>
    <property type="molecule type" value="Genomic_DNA"/>
</dbReference>
<protein>
    <submittedName>
        <fullName evidence="2">Nucleotidyltransferase</fullName>
    </submittedName>
</protein>
<evidence type="ECO:0000256" key="1">
    <source>
        <dbReference type="SAM" id="Phobius"/>
    </source>
</evidence>
<reference evidence="2 3" key="1">
    <citation type="submission" date="2020-07" db="EMBL/GenBank/DDBJ databases">
        <title>Fungal Genomes of the International Space Station.</title>
        <authorList>
            <person name="Seuylemezian A."/>
            <person name="Singh N.K."/>
            <person name="Wood J."/>
            <person name="Venkateswaran K."/>
        </authorList>
    </citation>
    <scope>NUCLEOTIDE SEQUENCE [LARGE SCALE GENOMIC DNA]</scope>
    <source>
        <strain evidence="2 3">PL-B2</strain>
    </source>
</reference>
<feature type="transmembrane region" description="Helical" evidence="1">
    <location>
        <begin position="88"/>
        <end position="105"/>
    </location>
</feature>